<evidence type="ECO:0000256" key="2">
    <source>
        <dbReference type="ARBA" id="ARBA00007092"/>
    </source>
</evidence>
<dbReference type="GO" id="GO:0003677">
    <property type="term" value="F:DNA binding"/>
    <property type="evidence" value="ECO:0007669"/>
    <property type="project" value="InterPro"/>
</dbReference>
<dbReference type="Proteomes" id="UP000324260">
    <property type="component" value="Unassembled WGS sequence"/>
</dbReference>
<feature type="binding site" evidence="7">
    <location>
        <position position="267"/>
    </location>
    <ligand>
        <name>Mg(2+)</name>
        <dbReference type="ChEBI" id="CHEBI:18420"/>
        <label>1</label>
    </ligand>
</feature>
<feature type="site" description="Interaction with DNA substrate" evidence="8">
    <location>
        <position position="267"/>
    </location>
</feature>
<comment type="cofactor">
    <cofactor evidence="7">
        <name>Mg(2+)</name>
        <dbReference type="ChEBI" id="CHEBI:18420"/>
    </cofactor>
    <cofactor evidence="7">
        <name>Mn(2+)</name>
        <dbReference type="ChEBI" id="CHEBI:29035"/>
    </cofactor>
    <text evidence="7">Probably binds two magnesium or manganese ions per subunit.</text>
</comment>
<dbReference type="PROSITE" id="PS00727">
    <property type="entry name" value="AP_NUCLEASE_F1_2"/>
    <property type="match status" value="1"/>
</dbReference>
<dbReference type="InterPro" id="IPR004808">
    <property type="entry name" value="AP_endonuc_1"/>
</dbReference>
<evidence type="ECO:0000256" key="7">
    <source>
        <dbReference type="PIRSR" id="PIRSR604808-2"/>
    </source>
</evidence>
<protein>
    <submittedName>
        <fullName evidence="10">Exodeoxyribonuclease III</fullName>
        <ecNumber evidence="10">3.1.11.2</ecNumber>
    </submittedName>
</protein>
<evidence type="ECO:0000256" key="3">
    <source>
        <dbReference type="ARBA" id="ARBA00022723"/>
    </source>
</evidence>
<evidence type="ECO:0000256" key="6">
    <source>
        <dbReference type="PIRSR" id="PIRSR604808-1"/>
    </source>
</evidence>
<gene>
    <name evidence="10" type="primary">xthA</name>
    <name evidence="10" type="ORF">FZZ93_16500</name>
</gene>
<reference evidence="10 11" key="1">
    <citation type="submission" date="2019-08" db="EMBL/GenBank/DDBJ databases">
        <title>Draft Genome Sequence of Halomonas eurihalina Isolated from Preserved Hide-surface.</title>
        <authorList>
            <person name="Hussain S.A."/>
            <person name="Xu A."/>
            <person name="Sarker M."/>
            <person name="Sommers C."/>
        </authorList>
    </citation>
    <scope>NUCLEOTIDE SEQUENCE [LARGE SCALE GENOMIC DNA]</scope>
    <source>
        <strain evidence="10 11">MS1</strain>
    </source>
</reference>
<dbReference type="NCBIfam" id="TIGR00633">
    <property type="entry name" value="xth"/>
    <property type="match status" value="1"/>
</dbReference>
<evidence type="ECO:0000313" key="11">
    <source>
        <dbReference type="Proteomes" id="UP000324260"/>
    </source>
</evidence>
<feature type="binding site" evidence="7">
    <location>
        <position position="266"/>
    </location>
    <ligand>
        <name>Mg(2+)</name>
        <dbReference type="ChEBI" id="CHEBI:18420"/>
        <label>1</label>
    </ligand>
</feature>
<comment type="similarity">
    <text evidence="2">Belongs to the DNA repair enzymes AP/ExoA family.</text>
</comment>
<dbReference type="PANTHER" id="PTHR43250">
    <property type="entry name" value="EXODEOXYRIBONUCLEASE III"/>
    <property type="match status" value="1"/>
</dbReference>
<keyword evidence="7" id="KW-0464">Manganese</keyword>
<dbReference type="RefSeq" id="WP_149323395.1">
    <property type="nucleotide sequence ID" value="NZ_JARWAH010000006.1"/>
</dbReference>
<dbReference type="AlphaFoldDB" id="A0A5D9CLG6"/>
<feature type="binding site" evidence="7">
    <location>
        <position position="157"/>
    </location>
    <ligand>
        <name>Mg(2+)</name>
        <dbReference type="ChEBI" id="CHEBI:18420"/>
        <label>1</label>
    </ligand>
</feature>
<organism evidence="10 11">
    <name type="scientific">Halomonas eurihalina</name>
    <dbReference type="NCBI Taxonomy" id="42566"/>
    <lineage>
        <taxon>Bacteria</taxon>
        <taxon>Pseudomonadati</taxon>
        <taxon>Pseudomonadota</taxon>
        <taxon>Gammaproteobacteria</taxon>
        <taxon>Oceanospirillales</taxon>
        <taxon>Halomonadaceae</taxon>
        <taxon>Halomonas</taxon>
    </lineage>
</organism>
<evidence type="ECO:0000256" key="1">
    <source>
        <dbReference type="ARBA" id="ARBA00001936"/>
    </source>
</evidence>
<keyword evidence="11" id="KW-1185">Reference proteome</keyword>
<dbReference type="CDD" id="cd09086">
    <property type="entry name" value="ExoIII-like_AP-endo"/>
    <property type="match status" value="1"/>
</dbReference>
<feature type="active site" evidence="6">
    <location>
        <position position="115"/>
    </location>
</feature>
<dbReference type="GO" id="GO:0006281">
    <property type="term" value="P:DNA repair"/>
    <property type="evidence" value="ECO:0007669"/>
    <property type="project" value="InterPro"/>
</dbReference>
<proteinExistence type="inferred from homology"/>
<dbReference type="PANTHER" id="PTHR43250:SF2">
    <property type="entry name" value="EXODEOXYRIBONUCLEASE III"/>
    <property type="match status" value="1"/>
</dbReference>
<evidence type="ECO:0000256" key="5">
    <source>
        <dbReference type="ARBA" id="ARBA00022842"/>
    </source>
</evidence>
<feature type="binding site" evidence="7">
    <location>
        <position position="34"/>
    </location>
    <ligand>
        <name>Mg(2+)</name>
        <dbReference type="ChEBI" id="CHEBI:18420"/>
        <label>1</label>
    </ligand>
</feature>
<sequence length="278" mass="32204">MRLVSFNINGIRARLHQLEALVERHRPAVIGLQETKVQDSEFPAEAVEALGYRVYYHGQKGHYGVALMCCREQCPDEPELVLRGFPDDEEDAQRRLIGVRLRGADGEPLTVWNGYFPQGENIEHPVKFPHKRRFYAQLSALLKEQHRPDERLAIMGDFNISPADIDIGIGESNRKRWLREGKTSFQPVEREWLGAIKAWGLSDSYRHRYPEVDDRFSWFDYRSKGFDRDPKRGLRIDYILTTAPLATHIVDAGIDYDLRGMEKPSDHAPVWTEFDLND</sequence>
<dbReference type="Gene3D" id="3.60.10.10">
    <property type="entry name" value="Endonuclease/exonuclease/phosphatase"/>
    <property type="match status" value="1"/>
</dbReference>
<dbReference type="GO" id="GO:0046872">
    <property type="term" value="F:metal ion binding"/>
    <property type="evidence" value="ECO:0007669"/>
    <property type="project" value="UniProtKB-KW"/>
</dbReference>
<dbReference type="InterPro" id="IPR005135">
    <property type="entry name" value="Endo/exonuclease/phosphatase"/>
</dbReference>
<evidence type="ECO:0000256" key="4">
    <source>
        <dbReference type="ARBA" id="ARBA00022801"/>
    </source>
</evidence>
<feature type="domain" description="Endonuclease/exonuclease/phosphatase" evidence="9">
    <location>
        <begin position="4"/>
        <end position="267"/>
    </location>
</feature>
<keyword evidence="5 7" id="KW-0460">Magnesium</keyword>
<dbReference type="NCBIfam" id="NF008733">
    <property type="entry name" value="PRK11756.1"/>
    <property type="match status" value="1"/>
</dbReference>
<dbReference type="GO" id="GO:0004519">
    <property type="term" value="F:endonuclease activity"/>
    <property type="evidence" value="ECO:0007669"/>
    <property type="project" value="InterPro"/>
</dbReference>
<feature type="active site" description="Proton donor/acceptor" evidence="6">
    <location>
        <position position="157"/>
    </location>
</feature>
<comment type="cofactor">
    <cofactor evidence="1">
        <name>Mn(2+)</name>
        <dbReference type="ChEBI" id="CHEBI:29035"/>
    </cofactor>
</comment>
<accession>A0A5D9CLG6</accession>
<evidence type="ECO:0000256" key="8">
    <source>
        <dbReference type="PIRSR" id="PIRSR604808-3"/>
    </source>
</evidence>
<evidence type="ECO:0000259" key="9">
    <source>
        <dbReference type="Pfam" id="PF03372"/>
    </source>
</evidence>
<dbReference type="OrthoDB" id="9803914at2"/>
<feature type="site" description="Transition state stabilizer" evidence="8">
    <location>
        <position position="159"/>
    </location>
</feature>
<comment type="caution">
    <text evidence="10">The sequence shown here is derived from an EMBL/GenBank/DDBJ whole genome shotgun (WGS) entry which is preliminary data.</text>
</comment>
<feature type="binding site" evidence="7">
    <location>
        <position position="159"/>
    </location>
    <ligand>
        <name>Mg(2+)</name>
        <dbReference type="ChEBI" id="CHEBI:18420"/>
        <label>1</label>
    </ligand>
</feature>
<feature type="binding site" evidence="7">
    <location>
        <position position="7"/>
    </location>
    <ligand>
        <name>Mg(2+)</name>
        <dbReference type="ChEBI" id="CHEBI:18420"/>
        <label>1</label>
    </ligand>
</feature>
<dbReference type="EC" id="3.1.11.2" evidence="10"/>
<dbReference type="PROSITE" id="PS51435">
    <property type="entry name" value="AP_NUCLEASE_F1_4"/>
    <property type="match status" value="1"/>
</dbReference>
<dbReference type="NCBIfam" id="TIGR00195">
    <property type="entry name" value="exoDNase_III"/>
    <property type="match status" value="1"/>
</dbReference>
<dbReference type="EMBL" id="VTPU01000022">
    <property type="protein sequence ID" value="TZG32022.1"/>
    <property type="molecule type" value="Genomic_DNA"/>
</dbReference>
<evidence type="ECO:0000313" key="10">
    <source>
        <dbReference type="EMBL" id="TZG32022.1"/>
    </source>
</evidence>
<dbReference type="Pfam" id="PF03372">
    <property type="entry name" value="Exo_endo_phos"/>
    <property type="match status" value="1"/>
</dbReference>
<keyword evidence="3 7" id="KW-0479">Metal-binding</keyword>
<feature type="active site" description="Proton acceptor" evidence="6">
    <location>
        <position position="267"/>
    </location>
</feature>
<dbReference type="InterPro" id="IPR037493">
    <property type="entry name" value="ExoIII-like"/>
</dbReference>
<dbReference type="InterPro" id="IPR020848">
    <property type="entry name" value="AP_endonuclease_F1_CS"/>
</dbReference>
<feature type="site" description="Important for catalytic activity" evidence="8">
    <location>
        <position position="237"/>
    </location>
</feature>
<name>A0A5D9CLG6_HALER</name>
<keyword evidence="4 10" id="KW-0378">Hydrolase</keyword>
<dbReference type="GO" id="GO:0008311">
    <property type="term" value="F:double-stranded DNA 3'-5' DNA exonuclease activity"/>
    <property type="evidence" value="ECO:0007669"/>
    <property type="project" value="UniProtKB-EC"/>
</dbReference>
<dbReference type="SUPFAM" id="SSF56219">
    <property type="entry name" value="DNase I-like"/>
    <property type="match status" value="1"/>
</dbReference>
<dbReference type="InterPro" id="IPR036691">
    <property type="entry name" value="Endo/exonu/phosph_ase_sf"/>
</dbReference>